<sequence length="182" mass="19568">MKLLPLLIAGLLPVFAIAAPSPLAIDPGQSHIEIAVKATAASFTGKLDAYTAVIAVESGHVTSATFTFNFADVRTGKEARDEAMNEWQETPKYPKAGFTLKSIDTAADGKLTARGVLTLHNVARAIAFPLSITSDQKIYAIDGHAVFDTRDFGLPIIRKFGLLKVDPLVEVHFHLQGSVNVR</sequence>
<feature type="chain" id="PRO_5022056930" evidence="1">
    <location>
        <begin position="19"/>
        <end position="182"/>
    </location>
</feature>
<evidence type="ECO:0000313" key="4">
    <source>
        <dbReference type="Proteomes" id="UP000315648"/>
    </source>
</evidence>
<dbReference type="SUPFAM" id="SSF101874">
    <property type="entry name" value="YceI-like"/>
    <property type="match status" value="1"/>
</dbReference>
<organism evidence="3 4">
    <name type="scientific">Rariglobus hedericola</name>
    <dbReference type="NCBI Taxonomy" id="2597822"/>
    <lineage>
        <taxon>Bacteria</taxon>
        <taxon>Pseudomonadati</taxon>
        <taxon>Verrucomicrobiota</taxon>
        <taxon>Opitutia</taxon>
        <taxon>Opitutales</taxon>
        <taxon>Opitutaceae</taxon>
        <taxon>Rariglobus</taxon>
    </lineage>
</organism>
<dbReference type="Gene3D" id="2.40.128.110">
    <property type="entry name" value="Lipid/polyisoprenoid-binding, YceI-like"/>
    <property type="match status" value="1"/>
</dbReference>
<dbReference type="InterPro" id="IPR036761">
    <property type="entry name" value="TTHA0802/YceI-like_sf"/>
</dbReference>
<dbReference type="EMBL" id="VMBG01000002">
    <property type="protein sequence ID" value="TSJ76695.1"/>
    <property type="molecule type" value="Genomic_DNA"/>
</dbReference>
<gene>
    <name evidence="3" type="ORF">FPL22_11250</name>
</gene>
<accession>A0A556QJ62</accession>
<dbReference type="Pfam" id="PF04264">
    <property type="entry name" value="YceI"/>
    <property type="match status" value="1"/>
</dbReference>
<dbReference type="AlphaFoldDB" id="A0A556QJ62"/>
<keyword evidence="1" id="KW-0732">Signal</keyword>
<feature type="signal peptide" evidence="1">
    <location>
        <begin position="1"/>
        <end position="18"/>
    </location>
</feature>
<dbReference type="RefSeq" id="WP_144230452.1">
    <property type="nucleotide sequence ID" value="NZ_CBCRVV010000014.1"/>
</dbReference>
<evidence type="ECO:0000256" key="1">
    <source>
        <dbReference type="SAM" id="SignalP"/>
    </source>
</evidence>
<evidence type="ECO:0000259" key="2">
    <source>
        <dbReference type="SMART" id="SM00867"/>
    </source>
</evidence>
<reference evidence="3 4" key="1">
    <citation type="submission" date="2019-07" db="EMBL/GenBank/DDBJ databases">
        <title>Description of 53C-WASEF.</title>
        <authorList>
            <person name="Pitt A."/>
            <person name="Hahn M.W."/>
        </authorList>
    </citation>
    <scope>NUCLEOTIDE SEQUENCE [LARGE SCALE GENOMIC DNA]</scope>
    <source>
        <strain evidence="3 4">53C-WASEF</strain>
    </source>
</reference>
<proteinExistence type="predicted"/>
<dbReference type="OrthoDB" id="194264at2"/>
<feature type="domain" description="Lipid/polyisoprenoid-binding YceI-like" evidence="2">
    <location>
        <begin position="22"/>
        <end position="178"/>
    </location>
</feature>
<dbReference type="InterPro" id="IPR007372">
    <property type="entry name" value="Lipid/polyisoprenoid-bd_YceI"/>
</dbReference>
<dbReference type="PANTHER" id="PTHR34406">
    <property type="entry name" value="PROTEIN YCEI"/>
    <property type="match status" value="1"/>
</dbReference>
<dbReference type="PANTHER" id="PTHR34406:SF1">
    <property type="entry name" value="PROTEIN YCEI"/>
    <property type="match status" value="1"/>
</dbReference>
<dbReference type="Proteomes" id="UP000315648">
    <property type="component" value="Unassembled WGS sequence"/>
</dbReference>
<evidence type="ECO:0000313" key="3">
    <source>
        <dbReference type="EMBL" id="TSJ76695.1"/>
    </source>
</evidence>
<protein>
    <submittedName>
        <fullName evidence="3">YceI family protein</fullName>
    </submittedName>
</protein>
<comment type="caution">
    <text evidence="3">The sequence shown here is derived from an EMBL/GenBank/DDBJ whole genome shotgun (WGS) entry which is preliminary data.</text>
</comment>
<dbReference type="SMART" id="SM00867">
    <property type="entry name" value="YceI"/>
    <property type="match status" value="1"/>
</dbReference>
<keyword evidence="4" id="KW-1185">Reference proteome</keyword>
<name>A0A556QJ62_9BACT</name>